<dbReference type="NCBIfam" id="TIGR01498">
    <property type="entry name" value="folK"/>
    <property type="match status" value="1"/>
</dbReference>
<dbReference type="PROSITE" id="PS00794">
    <property type="entry name" value="HPPK"/>
    <property type="match status" value="1"/>
</dbReference>
<keyword evidence="8" id="KW-0289">Folate biosynthesis</keyword>
<evidence type="ECO:0000256" key="3">
    <source>
        <dbReference type="ARBA" id="ARBA00013253"/>
    </source>
</evidence>
<sequence length="208" mass="22305">MQDASGPVDGAAQGGVSGPEREPASPTPVRAYVGLGANLGDRRAQLRWAVGALDRQAGVRVVGVASLYGSRPVGVVDQPDFLNSVVALDTVLPAERLLERLLELERQAGRVRLRRWGPRTLDLDLLWYAGRVIRRPPQLVVPHPRAAERAFVLVPWAELAPDTVIPGHGPVGRLAEAIDRSGVWLEEASPGWWQEPKRPSPGAPGAGG</sequence>
<dbReference type="PANTHER" id="PTHR43071">
    <property type="entry name" value="2-AMINO-4-HYDROXY-6-HYDROXYMETHYLDIHYDROPTERIDINE PYROPHOSPHOKINASE"/>
    <property type="match status" value="1"/>
</dbReference>
<evidence type="ECO:0000313" key="12">
    <source>
        <dbReference type="Proteomes" id="UP001304683"/>
    </source>
</evidence>
<evidence type="ECO:0000256" key="2">
    <source>
        <dbReference type="ARBA" id="ARBA00005051"/>
    </source>
</evidence>
<dbReference type="Gene3D" id="3.30.70.560">
    <property type="entry name" value="7,8-Dihydro-6-hydroxymethylpterin-pyrophosphokinase HPPK"/>
    <property type="match status" value="1"/>
</dbReference>
<reference evidence="11 12" key="1">
    <citation type="submission" date="2023-08" db="EMBL/GenBank/DDBJ databases">
        <title>Genome sequence of Thermaerobacter compostii strain Ins1, a spore-forming filamentous bacterium isolated from a deep geothermal reservoir.</title>
        <authorList>
            <person name="Bregnard D."/>
            <person name="Gonzalez D."/>
            <person name="Junier P."/>
        </authorList>
    </citation>
    <scope>NUCLEOTIDE SEQUENCE [LARGE SCALE GENOMIC DNA]</scope>
    <source>
        <strain evidence="11 12">Ins1</strain>
    </source>
</reference>
<dbReference type="CDD" id="cd00483">
    <property type="entry name" value="HPPK"/>
    <property type="match status" value="1"/>
</dbReference>
<comment type="catalytic activity">
    <reaction evidence="1">
        <text>6-hydroxymethyl-7,8-dihydropterin + ATP = (7,8-dihydropterin-6-yl)methyl diphosphate + AMP + H(+)</text>
        <dbReference type="Rhea" id="RHEA:11412"/>
        <dbReference type="ChEBI" id="CHEBI:15378"/>
        <dbReference type="ChEBI" id="CHEBI:30616"/>
        <dbReference type="ChEBI" id="CHEBI:44841"/>
        <dbReference type="ChEBI" id="CHEBI:72950"/>
        <dbReference type="ChEBI" id="CHEBI:456215"/>
        <dbReference type="EC" id="2.7.6.3"/>
    </reaction>
</comment>
<dbReference type="Pfam" id="PF01288">
    <property type="entry name" value="HPPK"/>
    <property type="match status" value="1"/>
</dbReference>
<keyword evidence="6" id="KW-0418">Kinase</keyword>
<accession>A0ABZ0QNY4</accession>
<evidence type="ECO:0000256" key="5">
    <source>
        <dbReference type="ARBA" id="ARBA00022741"/>
    </source>
</evidence>
<evidence type="ECO:0000256" key="8">
    <source>
        <dbReference type="ARBA" id="ARBA00022909"/>
    </source>
</evidence>
<keyword evidence="12" id="KW-1185">Reference proteome</keyword>
<proteinExistence type="predicted"/>
<keyword evidence="7" id="KW-0067">ATP-binding</keyword>
<keyword evidence="4 11" id="KW-0808">Transferase</keyword>
<dbReference type="PANTHER" id="PTHR43071:SF1">
    <property type="entry name" value="2-AMINO-4-HYDROXY-6-HYDROXYMETHYLDIHYDROPTERIDINE PYROPHOSPHOKINASE"/>
    <property type="match status" value="1"/>
</dbReference>
<dbReference type="RefSeq" id="WP_318750787.1">
    <property type="nucleotide sequence ID" value="NZ_CP132508.1"/>
</dbReference>
<evidence type="ECO:0000259" key="10">
    <source>
        <dbReference type="PROSITE" id="PS00794"/>
    </source>
</evidence>
<evidence type="ECO:0000256" key="7">
    <source>
        <dbReference type="ARBA" id="ARBA00022840"/>
    </source>
</evidence>
<feature type="domain" description="7,8-dihydro-6-hydroxymethylpterin-pyrophosphokinase" evidence="10">
    <location>
        <begin position="115"/>
        <end position="126"/>
    </location>
</feature>
<dbReference type="InterPro" id="IPR000550">
    <property type="entry name" value="Hppk"/>
</dbReference>
<evidence type="ECO:0000256" key="6">
    <source>
        <dbReference type="ARBA" id="ARBA00022777"/>
    </source>
</evidence>
<evidence type="ECO:0000256" key="4">
    <source>
        <dbReference type="ARBA" id="ARBA00022679"/>
    </source>
</evidence>
<evidence type="ECO:0000256" key="9">
    <source>
        <dbReference type="SAM" id="MobiDB-lite"/>
    </source>
</evidence>
<dbReference type="GO" id="GO:0003848">
    <property type="term" value="F:2-amino-4-hydroxy-6-hydroxymethyldihydropteridine diphosphokinase activity"/>
    <property type="evidence" value="ECO:0007669"/>
    <property type="project" value="UniProtKB-EC"/>
</dbReference>
<comment type="pathway">
    <text evidence="2">Cofactor biosynthesis; tetrahydrofolate biosynthesis; 2-amino-4-hydroxy-6-hydroxymethyl-7,8-dihydropteridine diphosphate from 7,8-dihydroneopterin triphosphate: step 4/4.</text>
</comment>
<evidence type="ECO:0000256" key="1">
    <source>
        <dbReference type="ARBA" id="ARBA00000198"/>
    </source>
</evidence>
<dbReference type="EC" id="2.7.6.3" evidence="3"/>
<evidence type="ECO:0000313" key="11">
    <source>
        <dbReference type="EMBL" id="WPD19196.1"/>
    </source>
</evidence>
<organism evidence="11 12">
    <name type="scientific">Thermaerobacter composti</name>
    <dbReference type="NCBI Taxonomy" id="554949"/>
    <lineage>
        <taxon>Bacteria</taxon>
        <taxon>Bacillati</taxon>
        <taxon>Bacillota</taxon>
        <taxon>Clostridia</taxon>
        <taxon>Eubacteriales</taxon>
        <taxon>Clostridiales Family XVII. Incertae Sedis</taxon>
        <taxon>Thermaerobacter</taxon>
    </lineage>
</organism>
<feature type="region of interest" description="Disordered" evidence="9">
    <location>
        <begin position="1"/>
        <end position="29"/>
    </location>
</feature>
<name>A0ABZ0QNY4_9FIRM</name>
<dbReference type="EMBL" id="CP132508">
    <property type="protein sequence ID" value="WPD19196.1"/>
    <property type="molecule type" value="Genomic_DNA"/>
</dbReference>
<keyword evidence="5" id="KW-0547">Nucleotide-binding</keyword>
<dbReference type="Proteomes" id="UP001304683">
    <property type="component" value="Chromosome"/>
</dbReference>
<dbReference type="SUPFAM" id="SSF55083">
    <property type="entry name" value="6-hydroxymethyl-7,8-dihydropterin pyrophosphokinase, HPPK"/>
    <property type="match status" value="1"/>
</dbReference>
<protein>
    <recommendedName>
        <fullName evidence="3">2-amino-4-hydroxy-6-hydroxymethyldihydropteridine diphosphokinase</fullName>
        <ecNumber evidence="3">2.7.6.3</ecNumber>
    </recommendedName>
</protein>
<gene>
    <name evidence="11" type="primary">folK</name>
    <name evidence="11" type="ORF">Q5761_00510</name>
</gene>
<dbReference type="InterPro" id="IPR035907">
    <property type="entry name" value="Hppk_sf"/>
</dbReference>